<dbReference type="Proteomes" id="UP000217083">
    <property type="component" value="Unassembled WGS sequence"/>
</dbReference>
<organism evidence="1 2">
    <name type="scientific">Lottiidibacillus patelloidae</name>
    <dbReference type="NCBI Taxonomy" id="2670334"/>
    <lineage>
        <taxon>Bacteria</taxon>
        <taxon>Bacillati</taxon>
        <taxon>Bacillota</taxon>
        <taxon>Bacilli</taxon>
        <taxon>Bacillales</taxon>
        <taxon>Bacillaceae</taxon>
        <taxon>Lottiidibacillus</taxon>
    </lineage>
</organism>
<dbReference type="EMBL" id="NPIA01000003">
    <property type="protein sequence ID" value="OZM57405.1"/>
    <property type="molecule type" value="Genomic_DNA"/>
</dbReference>
<accession>A0A263BUP3</accession>
<dbReference type="Pfam" id="PF14169">
    <property type="entry name" value="YdjO"/>
    <property type="match status" value="1"/>
</dbReference>
<dbReference type="InterPro" id="IPR025916">
    <property type="entry name" value="YdjO"/>
</dbReference>
<keyword evidence="2" id="KW-1185">Reference proteome</keyword>
<sequence length="65" mass="7667">MAFSRKGPEPGPDVETNVWTCKKEDCNGWIRENFSFDKEPDCPFCKGEMEKEVRMLPELENEVRR</sequence>
<comment type="caution">
    <text evidence="1">The sequence shown here is derived from an EMBL/GenBank/DDBJ whole genome shotgun (WGS) entry which is preliminary data.</text>
</comment>
<proteinExistence type="predicted"/>
<dbReference type="AlphaFoldDB" id="A0A263BUP3"/>
<evidence type="ECO:0000313" key="2">
    <source>
        <dbReference type="Proteomes" id="UP000217083"/>
    </source>
</evidence>
<dbReference type="RefSeq" id="WP_094924038.1">
    <property type="nucleotide sequence ID" value="NZ_NPIA01000003.1"/>
</dbReference>
<gene>
    <name evidence="1" type="ORF">CIB95_08065</name>
</gene>
<reference evidence="2" key="1">
    <citation type="submission" date="2017-08" db="EMBL/GenBank/DDBJ databases">
        <authorList>
            <person name="Huang Z."/>
        </authorList>
    </citation>
    <scope>NUCLEOTIDE SEQUENCE [LARGE SCALE GENOMIC DNA]</scope>
    <source>
        <strain evidence="2">SA5d-4</strain>
    </source>
</reference>
<evidence type="ECO:0000313" key="1">
    <source>
        <dbReference type="EMBL" id="OZM57405.1"/>
    </source>
</evidence>
<reference evidence="1 2" key="2">
    <citation type="submission" date="2017-09" db="EMBL/GenBank/DDBJ databases">
        <title>Bacillus patelloidae sp. nov., isolated from the intestinal tract of a marine limpet.</title>
        <authorList>
            <person name="Liu R."/>
            <person name="Dong C."/>
            <person name="Shao Z."/>
        </authorList>
    </citation>
    <scope>NUCLEOTIDE SEQUENCE [LARGE SCALE GENOMIC DNA]</scope>
    <source>
        <strain evidence="1 2">SA5d-4</strain>
    </source>
</reference>
<name>A0A263BUP3_9BACI</name>
<protein>
    <submittedName>
        <fullName evidence="1">Cold-shock protein</fullName>
    </submittedName>
</protein>